<keyword evidence="3" id="KW-1185">Reference proteome</keyword>
<evidence type="ECO:0000256" key="1">
    <source>
        <dbReference type="SAM" id="MobiDB-lite"/>
    </source>
</evidence>
<accession>A0A8R1UYU6</accession>
<evidence type="ECO:0000313" key="2">
    <source>
        <dbReference type="EnsemblMetazoa" id="PPA43986.1"/>
    </source>
</evidence>
<dbReference type="Proteomes" id="UP000005239">
    <property type="component" value="Unassembled WGS sequence"/>
</dbReference>
<feature type="region of interest" description="Disordered" evidence="1">
    <location>
        <begin position="41"/>
        <end position="80"/>
    </location>
</feature>
<organism evidence="2 3">
    <name type="scientific">Pristionchus pacificus</name>
    <name type="common">Parasitic nematode worm</name>
    <dbReference type="NCBI Taxonomy" id="54126"/>
    <lineage>
        <taxon>Eukaryota</taxon>
        <taxon>Metazoa</taxon>
        <taxon>Ecdysozoa</taxon>
        <taxon>Nematoda</taxon>
        <taxon>Chromadorea</taxon>
        <taxon>Rhabditida</taxon>
        <taxon>Rhabditina</taxon>
        <taxon>Diplogasteromorpha</taxon>
        <taxon>Diplogasteroidea</taxon>
        <taxon>Neodiplogasteridae</taxon>
        <taxon>Pristionchus</taxon>
    </lineage>
</organism>
<protein>
    <submittedName>
        <fullName evidence="2">Uncharacterized protein</fullName>
    </submittedName>
</protein>
<accession>A0A2A6BLH3</accession>
<reference evidence="2" key="2">
    <citation type="submission" date="2022-06" db="UniProtKB">
        <authorList>
            <consortium name="EnsemblMetazoa"/>
        </authorList>
    </citation>
    <scope>IDENTIFICATION</scope>
    <source>
        <strain evidence="2">PS312</strain>
    </source>
</reference>
<dbReference type="EnsemblMetazoa" id="PPA43986.1">
    <property type="protein sequence ID" value="PPA43986.1"/>
    <property type="gene ID" value="WBGene00282355"/>
</dbReference>
<name>A0A2A6BLH3_PRIPA</name>
<gene>
    <name evidence="2" type="primary">WBGene00282355</name>
</gene>
<evidence type="ECO:0000313" key="3">
    <source>
        <dbReference type="Proteomes" id="UP000005239"/>
    </source>
</evidence>
<proteinExistence type="predicted"/>
<sequence>MNGISRRTVPCVYVSMQMKHCFWSSTCVCFTLELGSSRRCSSGTRDATAPPPPPGCPCSQPRNRANTSPRLSGLKSNDERGLGYRTPNSVFICALSLMINEAVKRGLPIFGDFSNKRIFISSPLSVAALRRSSNDCPGGSAPARGGAAPPASPDAAVVMRSAKLRMGGAWPAAAGAAAAAAVAMSAPARTAAITSRQSGTGGECCEVIYTTSTYKNHWCNHKPAVVAAEVGGAESLQQLQPAAGARPQAPPTFEGQGRGEVFDELFHTITTNLLLLLLLWAGCCCSISRSLMGQRLARSLLQRPEHLPDEQLFFGEEIVNNTELKINYSNHL</sequence>
<reference evidence="3" key="1">
    <citation type="journal article" date="2008" name="Nat. Genet.">
        <title>The Pristionchus pacificus genome provides a unique perspective on nematode lifestyle and parasitism.</title>
        <authorList>
            <person name="Dieterich C."/>
            <person name="Clifton S.W."/>
            <person name="Schuster L.N."/>
            <person name="Chinwalla A."/>
            <person name="Delehaunty K."/>
            <person name="Dinkelacker I."/>
            <person name="Fulton L."/>
            <person name="Fulton R."/>
            <person name="Godfrey J."/>
            <person name="Minx P."/>
            <person name="Mitreva M."/>
            <person name="Roeseler W."/>
            <person name="Tian H."/>
            <person name="Witte H."/>
            <person name="Yang S.P."/>
            <person name="Wilson R.K."/>
            <person name="Sommer R.J."/>
        </authorList>
    </citation>
    <scope>NUCLEOTIDE SEQUENCE [LARGE SCALE GENOMIC DNA]</scope>
    <source>
        <strain evidence="3">PS312</strain>
    </source>
</reference>
<feature type="compositionally biased region" description="Polar residues" evidence="1">
    <location>
        <begin position="60"/>
        <end position="70"/>
    </location>
</feature>
<dbReference type="AlphaFoldDB" id="A0A2A6BLH3"/>